<dbReference type="OrthoDB" id="2989636at2"/>
<comment type="caution">
    <text evidence="2">The sequence shown here is derived from an EMBL/GenBank/DDBJ whole genome shotgun (WGS) entry which is preliminary data.</text>
</comment>
<dbReference type="PANTHER" id="PTHR35792:SF3">
    <property type="entry name" value="IG HYPOTHETICAL 17707"/>
    <property type="match status" value="1"/>
</dbReference>
<evidence type="ECO:0000313" key="2">
    <source>
        <dbReference type="EMBL" id="TWI56216.1"/>
    </source>
</evidence>
<proteinExistence type="predicted"/>
<keyword evidence="3" id="KW-1185">Reference proteome</keyword>
<keyword evidence="1" id="KW-0732">Signal</keyword>
<dbReference type="Proteomes" id="UP000315711">
    <property type="component" value="Unassembled WGS sequence"/>
</dbReference>
<accession>A0A562QJJ1</accession>
<organism evidence="2 3">
    <name type="scientific">Halalkalibacter nanhaiisediminis</name>
    <dbReference type="NCBI Taxonomy" id="688079"/>
    <lineage>
        <taxon>Bacteria</taxon>
        <taxon>Bacillati</taxon>
        <taxon>Bacillota</taxon>
        <taxon>Bacilli</taxon>
        <taxon>Bacillales</taxon>
        <taxon>Bacillaceae</taxon>
        <taxon>Halalkalibacter</taxon>
    </lineage>
</organism>
<dbReference type="InterPro" id="IPR052928">
    <property type="entry name" value="Desiccation-related_membrane"/>
</dbReference>
<dbReference type="Pfam" id="PF12732">
    <property type="entry name" value="YtxH"/>
    <property type="match status" value="1"/>
</dbReference>
<dbReference type="RefSeq" id="WP_144450419.1">
    <property type="nucleotide sequence ID" value="NZ_VLKZ01000005.1"/>
</dbReference>
<evidence type="ECO:0000256" key="1">
    <source>
        <dbReference type="SAM" id="SignalP"/>
    </source>
</evidence>
<feature type="signal peptide" evidence="1">
    <location>
        <begin position="1"/>
        <end position="17"/>
    </location>
</feature>
<protein>
    <submittedName>
        <fullName evidence="2">Gas vesicle protein</fullName>
    </submittedName>
</protein>
<reference evidence="2 3" key="1">
    <citation type="journal article" date="2015" name="Stand. Genomic Sci.">
        <title>Genomic Encyclopedia of Bacterial and Archaeal Type Strains, Phase III: the genomes of soil and plant-associated and newly described type strains.</title>
        <authorList>
            <person name="Whitman W.B."/>
            <person name="Woyke T."/>
            <person name="Klenk H.P."/>
            <person name="Zhou Y."/>
            <person name="Lilburn T.G."/>
            <person name="Beck B.J."/>
            <person name="De Vos P."/>
            <person name="Vandamme P."/>
            <person name="Eisen J.A."/>
            <person name="Garrity G."/>
            <person name="Hugenholtz P."/>
            <person name="Kyrpides N.C."/>
        </authorList>
    </citation>
    <scope>NUCLEOTIDE SEQUENCE [LARGE SCALE GENOMIC DNA]</scope>
    <source>
        <strain evidence="2 3">CGMCC 1.10116</strain>
    </source>
</reference>
<gene>
    <name evidence="2" type="ORF">IQ10_02107</name>
</gene>
<sequence>MKAKSFLSGVMIGTALAAVATLLTTPSSGRELKMRCKNNASKVRASVQQFSQDSNALARQLKTTTQVSKEAIKIVGTEVKESVDHWKRDVEPTLAQLKEDIDSLQKNVEKAKQLSS</sequence>
<dbReference type="EMBL" id="VLKZ01000005">
    <property type="protein sequence ID" value="TWI56216.1"/>
    <property type="molecule type" value="Genomic_DNA"/>
</dbReference>
<feature type="chain" id="PRO_5021777764" evidence="1">
    <location>
        <begin position="18"/>
        <end position="116"/>
    </location>
</feature>
<name>A0A562QJJ1_9BACI</name>
<dbReference type="InterPro" id="IPR024623">
    <property type="entry name" value="YtxH"/>
</dbReference>
<dbReference type="AlphaFoldDB" id="A0A562QJJ1"/>
<evidence type="ECO:0000313" key="3">
    <source>
        <dbReference type="Proteomes" id="UP000315711"/>
    </source>
</evidence>
<dbReference type="PANTHER" id="PTHR35792">
    <property type="entry name" value="GENERAL STRESS PROTEIN"/>
    <property type="match status" value="1"/>
</dbReference>